<dbReference type="Proteomes" id="UP000266861">
    <property type="component" value="Unassembled WGS sequence"/>
</dbReference>
<feature type="transmembrane region" description="Helical" evidence="1">
    <location>
        <begin position="46"/>
        <end position="69"/>
    </location>
</feature>
<organism evidence="3 5">
    <name type="scientific">Diversispora epigaea</name>
    <dbReference type="NCBI Taxonomy" id="1348612"/>
    <lineage>
        <taxon>Eukaryota</taxon>
        <taxon>Fungi</taxon>
        <taxon>Fungi incertae sedis</taxon>
        <taxon>Mucoromycota</taxon>
        <taxon>Glomeromycotina</taxon>
        <taxon>Glomeromycetes</taxon>
        <taxon>Diversisporales</taxon>
        <taxon>Diversisporaceae</taxon>
        <taxon>Diversispora</taxon>
    </lineage>
</organism>
<keyword evidence="1" id="KW-1133">Transmembrane helix</keyword>
<gene>
    <name evidence="3" type="ORF">Glove_139g347</name>
    <name evidence="4" type="ORF">Glove_139g348</name>
</gene>
<keyword evidence="2" id="KW-0732">Signal</keyword>
<feature type="signal peptide" evidence="2">
    <location>
        <begin position="1"/>
        <end position="22"/>
    </location>
</feature>
<evidence type="ECO:0000256" key="1">
    <source>
        <dbReference type="SAM" id="Phobius"/>
    </source>
</evidence>
<keyword evidence="1" id="KW-0812">Transmembrane</keyword>
<name>A0A397IVH4_9GLOM</name>
<comment type="caution">
    <text evidence="3">The sequence shown here is derived from an EMBL/GenBank/DDBJ whole genome shotgun (WGS) entry which is preliminary data.</text>
</comment>
<evidence type="ECO:0000313" key="5">
    <source>
        <dbReference type="Proteomes" id="UP000266861"/>
    </source>
</evidence>
<dbReference type="EMBL" id="PQFF01000130">
    <property type="protein sequence ID" value="RHZ80025.1"/>
    <property type="molecule type" value="Genomic_DNA"/>
</dbReference>
<evidence type="ECO:0000313" key="3">
    <source>
        <dbReference type="EMBL" id="RHZ80025.1"/>
    </source>
</evidence>
<evidence type="ECO:0000256" key="2">
    <source>
        <dbReference type="SAM" id="SignalP"/>
    </source>
</evidence>
<reference evidence="3 5" key="1">
    <citation type="submission" date="2018-08" db="EMBL/GenBank/DDBJ databases">
        <title>Genome and evolution of the arbuscular mycorrhizal fungus Diversispora epigaea (formerly Glomus versiforme) and its bacterial endosymbionts.</title>
        <authorList>
            <person name="Sun X."/>
            <person name="Fei Z."/>
            <person name="Harrison M."/>
        </authorList>
    </citation>
    <scope>NUCLEOTIDE SEQUENCE [LARGE SCALE GENOMIC DNA]</scope>
    <source>
        <strain evidence="3 5">IT104</strain>
    </source>
</reference>
<accession>A0A397IVH4</accession>
<dbReference type="AlphaFoldDB" id="A0A397IVH4"/>
<feature type="chain" id="PRO_5033364767" evidence="2">
    <location>
        <begin position="23"/>
        <end position="102"/>
    </location>
</feature>
<protein>
    <submittedName>
        <fullName evidence="3">Uncharacterized protein</fullName>
    </submittedName>
</protein>
<proteinExistence type="predicted"/>
<evidence type="ECO:0000313" key="4">
    <source>
        <dbReference type="EMBL" id="RHZ80030.1"/>
    </source>
</evidence>
<sequence>MKHYSFSFWILLVSLFSPSILAHNSNRYSWTFWGYKDGYRRCENICIMAFILAAALFVALCACAIYSYFKGKHKKKSNKEREDTYCEETDGNSMDEICVRIN</sequence>
<keyword evidence="5" id="KW-1185">Reference proteome</keyword>
<dbReference type="EMBL" id="PQFF01000130">
    <property type="protein sequence ID" value="RHZ80030.1"/>
    <property type="molecule type" value="Genomic_DNA"/>
</dbReference>
<keyword evidence="1" id="KW-0472">Membrane</keyword>